<comment type="caution">
    <text evidence="2">The sequence shown here is derived from an EMBL/GenBank/DDBJ whole genome shotgun (WGS) entry which is preliminary data.</text>
</comment>
<reference evidence="3" key="1">
    <citation type="submission" date="2018-05" db="EMBL/GenBank/DDBJ databases">
        <title>Ignatzschineria dubaiensis sp. nov., isolated from necrotic foot tissues of dromedaries (Camelus dromedarius) and associated maggots in Dubai, United Arab Emirates.</title>
        <authorList>
            <person name="Tsang C.C."/>
            <person name="Tang J.Y.M."/>
            <person name="Fong J.Y.H."/>
            <person name="Kinne J."/>
            <person name="Lee H.H."/>
            <person name="Joseph M."/>
            <person name="Jose S."/>
            <person name="Schuster R.K."/>
            <person name="Tang Y."/>
            <person name="Sivakumar S."/>
            <person name="Chen J.H.K."/>
            <person name="Teng J.L.L."/>
            <person name="Lau S.K.P."/>
            <person name="Wernery U."/>
            <person name="Woo P.C.Y."/>
        </authorList>
    </citation>
    <scope>NUCLEOTIDE SEQUENCE [LARGE SCALE GENOMIC DNA]</scope>
    <source>
        <strain evidence="3">KCTC 22644</strain>
    </source>
</reference>
<dbReference type="OrthoDB" id="9806665at2"/>
<organism evidence="2 3">
    <name type="scientific">Ignatzschineria ureiclastica</name>
    <dbReference type="NCBI Taxonomy" id="472582"/>
    <lineage>
        <taxon>Bacteria</taxon>
        <taxon>Pseudomonadati</taxon>
        <taxon>Pseudomonadota</taxon>
        <taxon>Gammaproteobacteria</taxon>
        <taxon>Cardiobacteriales</taxon>
        <taxon>Ignatzschineriaceae</taxon>
        <taxon>Ignatzschineria</taxon>
    </lineage>
</organism>
<evidence type="ECO:0000313" key="3">
    <source>
        <dbReference type="Proteomes" id="UP000245020"/>
    </source>
</evidence>
<dbReference type="GO" id="GO:0016020">
    <property type="term" value="C:membrane"/>
    <property type="evidence" value="ECO:0007669"/>
    <property type="project" value="InterPro"/>
</dbReference>
<protein>
    <submittedName>
        <fullName evidence="2">YggT family protein</fullName>
    </submittedName>
</protein>
<keyword evidence="1" id="KW-0472">Membrane</keyword>
<feature type="transmembrane region" description="Helical" evidence="1">
    <location>
        <begin position="79"/>
        <end position="102"/>
    </location>
</feature>
<keyword evidence="3" id="KW-1185">Reference proteome</keyword>
<feature type="transmembrane region" description="Helical" evidence="1">
    <location>
        <begin position="108"/>
        <end position="126"/>
    </location>
</feature>
<name>A0A2U2AGW1_9GAMM</name>
<keyword evidence="1" id="KW-0812">Transmembrane</keyword>
<evidence type="ECO:0000256" key="1">
    <source>
        <dbReference type="SAM" id="Phobius"/>
    </source>
</evidence>
<feature type="transmembrane region" description="Helical" evidence="1">
    <location>
        <begin position="162"/>
        <end position="181"/>
    </location>
</feature>
<dbReference type="RefSeq" id="WP_109188512.1">
    <property type="nucleotide sequence ID" value="NZ_BMYA01000001.1"/>
</dbReference>
<accession>A0A2U2AGW1</accession>
<dbReference type="EMBL" id="QEWQ01000001">
    <property type="protein sequence ID" value="PWD81893.1"/>
    <property type="molecule type" value="Genomic_DNA"/>
</dbReference>
<keyword evidence="1" id="KW-1133">Transmembrane helix</keyword>
<dbReference type="Proteomes" id="UP000245020">
    <property type="component" value="Unassembled WGS sequence"/>
</dbReference>
<sequence length="187" mass="21367">MLQNIFEFFIEIAYSFAMIFILLRFLLQLAKANFYHPIVQSIVKLTNPVILPIRRITPIVGSADWSCLVAVAILTIVKYLLLILIGAVLPISPLVLVGVILLEVIRNIIYIYLFAYIIQAISSWIGSSPRQNVFLSLLNQLTDPINRRFPVKLQAGMIDFRPAVIVFLLFLGLNTVNYFYAQWVFFT</sequence>
<dbReference type="Pfam" id="PF02325">
    <property type="entry name" value="CCB3_YggT"/>
    <property type="match status" value="2"/>
</dbReference>
<gene>
    <name evidence="2" type="ORF">DC083_01550</name>
</gene>
<evidence type="ECO:0000313" key="2">
    <source>
        <dbReference type="EMBL" id="PWD81893.1"/>
    </source>
</evidence>
<proteinExistence type="predicted"/>
<dbReference type="AlphaFoldDB" id="A0A2U2AGW1"/>
<feature type="transmembrane region" description="Helical" evidence="1">
    <location>
        <begin position="6"/>
        <end position="27"/>
    </location>
</feature>
<dbReference type="InterPro" id="IPR003425">
    <property type="entry name" value="CCB3/YggT"/>
</dbReference>